<evidence type="ECO:0000313" key="3">
    <source>
        <dbReference type="Proteomes" id="UP000184109"/>
    </source>
</evidence>
<keyword evidence="1" id="KW-0812">Transmembrane</keyword>
<accession>A0A1M5V7H9</accession>
<dbReference type="RefSeq" id="WP_073120281.1">
    <property type="nucleotide sequence ID" value="NZ_BMEN01000003.1"/>
</dbReference>
<keyword evidence="3" id="KW-1185">Reference proteome</keyword>
<keyword evidence="1" id="KW-1133">Transmembrane helix</keyword>
<feature type="transmembrane region" description="Helical" evidence="1">
    <location>
        <begin position="101"/>
        <end position="120"/>
    </location>
</feature>
<gene>
    <name evidence="2" type="ORF">SAMN05444281_1579</name>
</gene>
<name>A0A1M5V7H9_9FLAO</name>
<dbReference type="STRING" id="1195760.SAMN05444281_1579"/>
<dbReference type="Proteomes" id="UP000184109">
    <property type="component" value="Unassembled WGS sequence"/>
</dbReference>
<dbReference type="AlphaFoldDB" id="A0A1M5V7H9"/>
<evidence type="ECO:0000256" key="1">
    <source>
        <dbReference type="SAM" id="Phobius"/>
    </source>
</evidence>
<keyword evidence="1" id="KW-0472">Membrane</keyword>
<organism evidence="2 3">
    <name type="scientific">Wenyingzhuangia marina</name>
    <dbReference type="NCBI Taxonomy" id="1195760"/>
    <lineage>
        <taxon>Bacteria</taxon>
        <taxon>Pseudomonadati</taxon>
        <taxon>Bacteroidota</taxon>
        <taxon>Flavobacteriia</taxon>
        <taxon>Flavobacteriales</taxon>
        <taxon>Flavobacteriaceae</taxon>
        <taxon>Wenyingzhuangia</taxon>
    </lineage>
</organism>
<feature type="transmembrane region" description="Helical" evidence="1">
    <location>
        <begin position="7"/>
        <end position="25"/>
    </location>
</feature>
<evidence type="ECO:0000313" key="2">
    <source>
        <dbReference type="EMBL" id="SHH71219.1"/>
    </source>
</evidence>
<sequence>MRKKITQIFGYLDLLSAISIFQLVLTQPNHLGTNWFQLTKITLGISLLISGYLLIKDKNWGIYLNYLQFIPRYLFYTGLSFGFIYLISSLFKVYLESNKTLFIVLSFIELIRLIITIITHKKSKNYHSIKKLELNGIQKS</sequence>
<reference evidence="3" key="1">
    <citation type="submission" date="2016-11" db="EMBL/GenBank/DDBJ databases">
        <authorList>
            <person name="Varghese N."/>
            <person name="Submissions S."/>
        </authorList>
    </citation>
    <scope>NUCLEOTIDE SEQUENCE [LARGE SCALE GENOMIC DNA]</scope>
    <source>
        <strain evidence="3">DSM 100572</strain>
    </source>
</reference>
<feature type="transmembrane region" description="Helical" evidence="1">
    <location>
        <begin position="37"/>
        <end position="55"/>
    </location>
</feature>
<feature type="transmembrane region" description="Helical" evidence="1">
    <location>
        <begin position="75"/>
        <end position="95"/>
    </location>
</feature>
<protein>
    <submittedName>
        <fullName evidence="2">Uncharacterized protein</fullName>
    </submittedName>
</protein>
<dbReference type="EMBL" id="FQXQ01000003">
    <property type="protein sequence ID" value="SHH71219.1"/>
    <property type="molecule type" value="Genomic_DNA"/>
</dbReference>
<proteinExistence type="predicted"/>